<dbReference type="InterPro" id="IPR026275">
    <property type="entry name" value="Glyoxalase/dOase/EhpR"/>
</dbReference>
<evidence type="ECO:0000313" key="2">
    <source>
        <dbReference type="EMBL" id="SFJ24599.1"/>
    </source>
</evidence>
<dbReference type="Gene3D" id="3.30.720.110">
    <property type="match status" value="1"/>
</dbReference>
<sequence>MTTPNFFMLYVDSPEASARFYADLFAVAPVEVSPTFALFILEAGFKFGLWARHGVEPALRDPGCSGEVVFMLADASAVDATFQSWSRKGLSILQQPVAMDFGYTFVVLDPDGHRLRVYAMAEG</sequence>
<keyword evidence="2" id="KW-0560">Oxidoreductase</keyword>
<feature type="domain" description="VOC" evidence="1">
    <location>
        <begin position="3"/>
        <end position="120"/>
    </location>
</feature>
<accession>A0A1I3PSX9</accession>
<name>A0A1I3PSX9_9GAMM</name>
<organism evidence="2 3">
    <name type="scientific">Phytopseudomonas argentinensis</name>
    <dbReference type="NCBI Taxonomy" id="289370"/>
    <lineage>
        <taxon>Bacteria</taxon>
        <taxon>Pseudomonadati</taxon>
        <taxon>Pseudomonadota</taxon>
        <taxon>Gammaproteobacteria</taxon>
        <taxon>Pseudomonadales</taxon>
        <taxon>Pseudomonadaceae</taxon>
        <taxon>Phytopseudomonas</taxon>
    </lineage>
</organism>
<dbReference type="PROSITE" id="PS51819">
    <property type="entry name" value="VOC"/>
    <property type="match status" value="1"/>
</dbReference>
<dbReference type="AlphaFoldDB" id="A0A1I3PSX9"/>
<dbReference type="InterPro" id="IPR004360">
    <property type="entry name" value="Glyas_Fos-R_dOase_dom"/>
</dbReference>
<dbReference type="GO" id="GO:0051213">
    <property type="term" value="F:dioxygenase activity"/>
    <property type="evidence" value="ECO:0007669"/>
    <property type="project" value="UniProtKB-KW"/>
</dbReference>
<keyword evidence="2" id="KW-0223">Dioxygenase</keyword>
<dbReference type="Pfam" id="PF00903">
    <property type="entry name" value="Glyoxalase"/>
    <property type="match status" value="1"/>
</dbReference>
<dbReference type="OrthoDB" id="9806945at2"/>
<dbReference type="InterPro" id="IPR029068">
    <property type="entry name" value="Glyas_Bleomycin-R_OHBP_Dase"/>
</dbReference>
<gene>
    <name evidence="2" type="ORF">SAMN05216602_4428</name>
</gene>
<evidence type="ECO:0000313" key="3">
    <source>
        <dbReference type="Proteomes" id="UP000183018"/>
    </source>
</evidence>
<protein>
    <submittedName>
        <fullName evidence="2">Catechol 2,3-dioxygenase</fullName>
    </submittedName>
</protein>
<dbReference type="EMBL" id="FORC01000006">
    <property type="protein sequence ID" value="SFJ24599.1"/>
    <property type="molecule type" value="Genomic_DNA"/>
</dbReference>
<dbReference type="STRING" id="289370.SAMN05216602_4428"/>
<evidence type="ECO:0000259" key="1">
    <source>
        <dbReference type="PROSITE" id="PS51819"/>
    </source>
</evidence>
<proteinExistence type="predicted"/>
<reference evidence="3" key="1">
    <citation type="submission" date="2016-10" db="EMBL/GenBank/DDBJ databases">
        <authorList>
            <person name="Varghese N."/>
            <person name="Submissions S."/>
        </authorList>
    </citation>
    <scope>NUCLEOTIDE SEQUENCE [LARGE SCALE GENOMIC DNA]</scope>
    <source>
        <strain evidence="3">LMG 22563</strain>
    </source>
</reference>
<dbReference type="SUPFAM" id="SSF54593">
    <property type="entry name" value="Glyoxalase/Bleomycin resistance protein/Dihydroxybiphenyl dioxygenase"/>
    <property type="match status" value="1"/>
</dbReference>
<dbReference type="Proteomes" id="UP000183018">
    <property type="component" value="Unassembled WGS sequence"/>
</dbReference>
<dbReference type="PIRSF" id="PIRSF039020">
    <property type="entry name" value="EhpR"/>
    <property type="match status" value="1"/>
</dbReference>
<dbReference type="RefSeq" id="WP_074889435.1">
    <property type="nucleotide sequence ID" value="NZ_FORC01000006.1"/>
</dbReference>
<dbReference type="Gene3D" id="3.30.720.120">
    <property type="match status" value="1"/>
</dbReference>
<keyword evidence="3" id="KW-1185">Reference proteome</keyword>
<dbReference type="InterPro" id="IPR037523">
    <property type="entry name" value="VOC_core"/>
</dbReference>